<accession>A0AB36JS97</accession>
<sequence>GTDVVLTQDGVDAINAGETLPAVSLTATDSDNATASDSATPTYAAQNDGPEIEVTAAAQFNENDADTDTVVATFSASDEEDGTPSVDFTPGSNDDGYYAIDGTDVVLTQDGVDAINAGETLPAVS</sequence>
<keyword evidence="3" id="KW-1185">Reference proteome</keyword>
<dbReference type="AlphaFoldDB" id="A0AB36JS97"/>
<protein>
    <submittedName>
        <fullName evidence="2">Uncharacterized protein</fullName>
    </submittedName>
</protein>
<comment type="caution">
    <text evidence="2">The sequence shown here is derived from an EMBL/GenBank/DDBJ whole genome shotgun (WGS) entry which is preliminary data.</text>
</comment>
<dbReference type="Proteomes" id="UP000189021">
    <property type="component" value="Unassembled WGS sequence"/>
</dbReference>
<evidence type="ECO:0000313" key="3">
    <source>
        <dbReference type="Proteomes" id="UP000189021"/>
    </source>
</evidence>
<feature type="non-terminal residue" evidence="2">
    <location>
        <position position="125"/>
    </location>
</feature>
<dbReference type="RefSeq" id="WP_158014736.1">
    <property type="nucleotide sequence ID" value="NZ_MUEK01000099.1"/>
</dbReference>
<gene>
    <name evidence="2" type="ORF">BZG00_16065</name>
</gene>
<organism evidence="2 3">
    <name type="scientific">Salinivibrio kushneri</name>
    <dbReference type="NCBI Taxonomy" id="1908198"/>
    <lineage>
        <taxon>Bacteria</taxon>
        <taxon>Pseudomonadati</taxon>
        <taxon>Pseudomonadota</taxon>
        <taxon>Gammaproteobacteria</taxon>
        <taxon>Vibrionales</taxon>
        <taxon>Vibrionaceae</taxon>
        <taxon>Salinivibrio</taxon>
    </lineage>
</organism>
<name>A0AB36JS97_9GAMM</name>
<reference evidence="2 3" key="1">
    <citation type="journal article" date="2017" name="Genome Announc.">
        <title>Draft Genome Sequences of Salinivibrio proteolyticus, Salinivibrio sharmensis, Salinivibrio siamensis, Salinivibrio costicola subsp. alcaliphilus, Salinivibrio costicola subsp. vallismortis, and 29 New Isolates Belonging to the Genus Salinivibrio.</title>
        <authorList>
            <person name="Lopez-Hermoso C."/>
            <person name="de la Haba R.R."/>
            <person name="Sanchez-Porro C."/>
            <person name="Bayliss S.C."/>
            <person name="Feil E.J."/>
            <person name="Ventosa A."/>
        </authorList>
    </citation>
    <scope>NUCLEOTIDE SEQUENCE [LARGE SCALE GENOMIC DNA]</scope>
    <source>
        <strain evidence="2 3">AL184</strain>
    </source>
</reference>
<evidence type="ECO:0000256" key="1">
    <source>
        <dbReference type="SAM" id="MobiDB-lite"/>
    </source>
</evidence>
<evidence type="ECO:0000313" key="2">
    <source>
        <dbReference type="EMBL" id="OOE33119.1"/>
    </source>
</evidence>
<feature type="non-terminal residue" evidence="2">
    <location>
        <position position="1"/>
    </location>
</feature>
<proteinExistence type="predicted"/>
<dbReference type="EMBL" id="MUEK01000099">
    <property type="protein sequence ID" value="OOE33119.1"/>
    <property type="molecule type" value="Genomic_DNA"/>
</dbReference>
<dbReference type="Gene3D" id="2.60.120.1010">
    <property type="match status" value="1"/>
</dbReference>
<feature type="region of interest" description="Disordered" evidence="1">
    <location>
        <begin position="76"/>
        <end position="95"/>
    </location>
</feature>